<keyword evidence="15" id="KW-1185">Reference proteome</keyword>
<evidence type="ECO:0000256" key="12">
    <source>
        <dbReference type="ARBA" id="ARBA00081411"/>
    </source>
</evidence>
<dbReference type="Gene3D" id="3.90.230.10">
    <property type="entry name" value="Creatinase/methionine aminopeptidase superfamily"/>
    <property type="match status" value="1"/>
</dbReference>
<name>A0A6M4H9E8_9PROT</name>
<keyword evidence="5" id="KW-0645">Protease</keyword>
<dbReference type="Gene3D" id="3.40.350.10">
    <property type="entry name" value="Creatinase/prolidase N-terminal domain"/>
    <property type="match status" value="1"/>
</dbReference>
<dbReference type="InterPro" id="IPR000994">
    <property type="entry name" value="Pept_M24"/>
</dbReference>
<evidence type="ECO:0000259" key="13">
    <source>
        <dbReference type="SMART" id="SM01011"/>
    </source>
</evidence>
<keyword evidence="9" id="KW-0464">Manganese</keyword>
<evidence type="ECO:0000256" key="9">
    <source>
        <dbReference type="ARBA" id="ARBA00023211"/>
    </source>
</evidence>
<comment type="cofactor">
    <cofactor evidence="2">
        <name>Mn(2+)</name>
        <dbReference type="ChEBI" id="CHEBI:29035"/>
    </cofactor>
</comment>
<keyword evidence="7 14" id="KW-0378">Hydrolase</keyword>
<dbReference type="GO" id="GO:0005829">
    <property type="term" value="C:cytosol"/>
    <property type="evidence" value="ECO:0007669"/>
    <property type="project" value="TreeGrafter"/>
</dbReference>
<comment type="similarity">
    <text evidence="3">Belongs to the peptidase M24B family.</text>
</comment>
<dbReference type="Pfam" id="PF05195">
    <property type="entry name" value="AMP_N"/>
    <property type="match status" value="1"/>
</dbReference>
<keyword evidence="6" id="KW-0479">Metal-binding</keyword>
<dbReference type="EC" id="3.4.11.9" evidence="4"/>
<dbReference type="AlphaFoldDB" id="A0A6M4H9E8"/>
<reference evidence="14 15" key="1">
    <citation type="submission" date="2020-04" db="EMBL/GenBank/DDBJ databases">
        <title>Usitatibacter rugosus gen. nov., sp. nov. and Usitatibacter palustris sp. nov., novel members of Usitatibacteraceae fam. nov. within the order Nitrosomonadales isolated from soil.</title>
        <authorList>
            <person name="Huber K.J."/>
            <person name="Neumann-Schaal M."/>
            <person name="Geppert A."/>
            <person name="Luckner M."/>
            <person name="Wanner G."/>
            <person name="Overmann J."/>
        </authorList>
    </citation>
    <scope>NUCLEOTIDE SEQUENCE [LARGE SCALE GENOMIC DNA]</scope>
    <source>
        <strain evidence="14 15">Swamp67</strain>
    </source>
</reference>
<dbReference type="GO" id="GO:0006508">
    <property type="term" value="P:proteolysis"/>
    <property type="evidence" value="ECO:0007669"/>
    <property type="project" value="UniProtKB-KW"/>
</dbReference>
<protein>
    <recommendedName>
        <fullName evidence="10">Xaa-Pro aminopeptidase</fullName>
        <ecNumber evidence="4">3.4.11.9</ecNumber>
    </recommendedName>
    <alternativeName>
        <fullName evidence="11">Aminopeptidase P II</fullName>
    </alternativeName>
    <alternativeName>
        <fullName evidence="12">X-Pro aminopeptidase</fullName>
    </alternativeName>
</protein>
<dbReference type="KEGG" id="upl:DSM104440_02162"/>
<dbReference type="PANTHER" id="PTHR43226:SF4">
    <property type="entry name" value="XAA-PRO AMINOPEPTIDASE 3"/>
    <property type="match status" value="1"/>
</dbReference>
<evidence type="ECO:0000313" key="14">
    <source>
        <dbReference type="EMBL" id="QJR15343.1"/>
    </source>
</evidence>
<keyword evidence="8" id="KW-0482">Metalloprotease</keyword>
<dbReference type="RefSeq" id="WP_171162534.1">
    <property type="nucleotide sequence ID" value="NZ_CP053073.1"/>
</dbReference>
<keyword evidence="14" id="KW-0031">Aminopeptidase</keyword>
<dbReference type="Proteomes" id="UP000503096">
    <property type="component" value="Chromosome"/>
</dbReference>
<dbReference type="InParanoid" id="A0A6M4H9E8"/>
<dbReference type="SMART" id="SM01011">
    <property type="entry name" value="AMP_N"/>
    <property type="match status" value="1"/>
</dbReference>
<evidence type="ECO:0000256" key="10">
    <source>
        <dbReference type="ARBA" id="ARBA00069363"/>
    </source>
</evidence>
<evidence type="ECO:0000256" key="6">
    <source>
        <dbReference type="ARBA" id="ARBA00022723"/>
    </source>
</evidence>
<dbReference type="GO" id="GO:0070006">
    <property type="term" value="F:metalloaminopeptidase activity"/>
    <property type="evidence" value="ECO:0007669"/>
    <property type="project" value="InterPro"/>
</dbReference>
<dbReference type="SUPFAM" id="SSF53092">
    <property type="entry name" value="Creatinase/prolidase N-terminal domain"/>
    <property type="match status" value="1"/>
</dbReference>
<evidence type="ECO:0000256" key="1">
    <source>
        <dbReference type="ARBA" id="ARBA00001424"/>
    </source>
</evidence>
<evidence type="ECO:0000256" key="5">
    <source>
        <dbReference type="ARBA" id="ARBA00022670"/>
    </source>
</evidence>
<evidence type="ECO:0000256" key="7">
    <source>
        <dbReference type="ARBA" id="ARBA00022801"/>
    </source>
</evidence>
<evidence type="ECO:0000256" key="2">
    <source>
        <dbReference type="ARBA" id="ARBA00001936"/>
    </source>
</evidence>
<sequence length="429" mass="47980">MNIYRNRRSRLAESISEGVIIVPTSPEMARNANQYYEFRWDSTFYYLTGFKEPDAVLVIVPGKKPRQILFCRDKNVEREIWDGFRYGPKAAKTEFGFDEAYSIDEIDERVPELLINSDVLHTPMAVHPAWDARVANWLTRVRGLVRTGINAPMEVHDIRARVGEMRLFKDAEEVKIMKRAADISSAAHVRAMREAQTAKFEYEIAAGLAHEFGRHGAGSAYGSIVGAGANACCLHYRSNDGPLKKGELLLIDAGCELGSYASDITRTFPIGGKFSPAQRDVYEVVYAAQKAAIAAIKPGVVFDTYHEVAKKELVRGLIDLKLCKGSVDEVLEKKTYEQFYMHKAGHWLGLDVHDAGEYLRKGKYRKFEPGMVLTVEPGLYIRPAANVPKAFNNIGVRIEDDVLVTKKGCEELSTGVPKKLKDVEAACRA</sequence>
<dbReference type="GO" id="GO:0030145">
    <property type="term" value="F:manganese ion binding"/>
    <property type="evidence" value="ECO:0007669"/>
    <property type="project" value="InterPro"/>
</dbReference>
<evidence type="ECO:0000256" key="3">
    <source>
        <dbReference type="ARBA" id="ARBA00008766"/>
    </source>
</evidence>
<dbReference type="FunFam" id="3.90.230.10:FF:000002">
    <property type="entry name" value="Xaa-Pro aminopeptidase 3"/>
    <property type="match status" value="1"/>
</dbReference>
<evidence type="ECO:0000313" key="15">
    <source>
        <dbReference type="Proteomes" id="UP000503096"/>
    </source>
</evidence>
<accession>A0A6M4H9E8</accession>
<feature type="domain" description="Aminopeptidase P N-terminal" evidence="13">
    <location>
        <begin position="1"/>
        <end position="131"/>
    </location>
</feature>
<organism evidence="14 15">
    <name type="scientific">Usitatibacter palustris</name>
    <dbReference type="NCBI Taxonomy" id="2732487"/>
    <lineage>
        <taxon>Bacteria</taxon>
        <taxon>Pseudomonadati</taxon>
        <taxon>Pseudomonadota</taxon>
        <taxon>Betaproteobacteria</taxon>
        <taxon>Nitrosomonadales</taxon>
        <taxon>Usitatibacteraceae</taxon>
        <taxon>Usitatibacter</taxon>
    </lineage>
</organism>
<dbReference type="InterPro" id="IPR036005">
    <property type="entry name" value="Creatinase/aminopeptidase-like"/>
</dbReference>
<dbReference type="FunCoup" id="A0A6M4H9E8">
    <property type="interactions" value="428"/>
</dbReference>
<dbReference type="CDD" id="cd01087">
    <property type="entry name" value="Prolidase"/>
    <property type="match status" value="1"/>
</dbReference>
<proteinExistence type="inferred from homology"/>
<dbReference type="InterPro" id="IPR052433">
    <property type="entry name" value="X-Pro_dipept-like"/>
</dbReference>
<dbReference type="Pfam" id="PF00557">
    <property type="entry name" value="Peptidase_M24"/>
    <property type="match status" value="1"/>
</dbReference>
<dbReference type="EMBL" id="CP053073">
    <property type="protein sequence ID" value="QJR15343.1"/>
    <property type="molecule type" value="Genomic_DNA"/>
</dbReference>
<dbReference type="PANTHER" id="PTHR43226">
    <property type="entry name" value="XAA-PRO AMINOPEPTIDASE 3"/>
    <property type="match status" value="1"/>
</dbReference>
<gene>
    <name evidence="14" type="primary">pepP_2</name>
    <name evidence="14" type="ORF">DSM104440_02162</name>
</gene>
<evidence type="ECO:0000256" key="11">
    <source>
        <dbReference type="ARBA" id="ARBA00075356"/>
    </source>
</evidence>
<evidence type="ECO:0000256" key="4">
    <source>
        <dbReference type="ARBA" id="ARBA00012574"/>
    </source>
</evidence>
<dbReference type="InterPro" id="IPR007865">
    <property type="entry name" value="Aminopep_P_N"/>
</dbReference>
<dbReference type="InterPro" id="IPR029149">
    <property type="entry name" value="Creatin/AminoP/Spt16_N"/>
</dbReference>
<dbReference type="SUPFAM" id="SSF55920">
    <property type="entry name" value="Creatinase/aminopeptidase"/>
    <property type="match status" value="1"/>
</dbReference>
<evidence type="ECO:0000256" key="8">
    <source>
        <dbReference type="ARBA" id="ARBA00023049"/>
    </source>
</evidence>
<comment type="catalytic activity">
    <reaction evidence="1">
        <text>Release of any N-terminal amino acid, including proline, that is linked to proline, even from a dipeptide or tripeptide.</text>
        <dbReference type="EC" id="3.4.11.9"/>
    </reaction>
</comment>